<protein>
    <submittedName>
        <fullName evidence="1">Endoribonuclease Dicer</fullName>
    </submittedName>
</protein>
<organism evidence="1 2">
    <name type="scientific">Caerostris extrusa</name>
    <name type="common">Bark spider</name>
    <name type="synonym">Caerostris bankana</name>
    <dbReference type="NCBI Taxonomy" id="172846"/>
    <lineage>
        <taxon>Eukaryota</taxon>
        <taxon>Metazoa</taxon>
        <taxon>Ecdysozoa</taxon>
        <taxon>Arthropoda</taxon>
        <taxon>Chelicerata</taxon>
        <taxon>Arachnida</taxon>
        <taxon>Araneae</taxon>
        <taxon>Araneomorphae</taxon>
        <taxon>Entelegynae</taxon>
        <taxon>Araneoidea</taxon>
        <taxon>Araneidae</taxon>
        <taxon>Caerostris</taxon>
    </lineage>
</organism>
<name>A0AAV4S2H5_CAEEX</name>
<dbReference type="PANTHER" id="PTHR14074">
    <property type="entry name" value="HELICASE WITH DEATH DOMAIN-RELATED"/>
    <property type="match status" value="1"/>
</dbReference>
<dbReference type="GO" id="GO:0005737">
    <property type="term" value="C:cytoplasm"/>
    <property type="evidence" value="ECO:0007669"/>
    <property type="project" value="TreeGrafter"/>
</dbReference>
<dbReference type="EMBL" id="BPLR01008750">
    <property type="protein sequence ID" value="GIY26927.1"/>
    <property type="molecule type" value="Genomic_DNA"/>
</dbReference>
<evidence type="ECO:0000313" key="1">
    <source>
        <dbReference type="EMBL" id="GIY26927.1"/>
    </source>
</evidence>
<comment type="caution">
    <text evidence="1">The sequence shown here is derived from an EMBL/GenBank/DDBJ whole genome shotgun (WGS) entry which is preliminary data.</text>
</comment>
<gene>
    <name evidence="1" type="primary">Dicer1</name>
    <name evidence="1" type="ORF">CEXT_17011</name>
</gene>
<keyword evidence="2" id="KW-1185">Reference proteome</keyword>
<dbReference type="Gene3D" id="3.40.50.300">
    <property type="entry name" value="P-loop containing nucleotide triphosphate hydrolases"/>
    <property type="match status" value="1"/>
</dbReference>
<dbReference type="AlphaFoldDB" id="A0AAV4S2H5"/>
<reference evidence="1 2" key="1">
    <citation type="submission" date="2021-06" db="EMBL/GenBank/DDBJ databases">
        <title>Caerostris extrusa draft genome.</title>
        <authorList>
            <person name="Kono N."/>
            <person name="Arakawa K."/>
        </authorList>
    </citation>
    <scope>NUCLEOTIDE SEQUENCE [LARGE SCALE GENOMIC DNA]</scope>
</reference>
<dbReference type="SUPFAM" id="SSF52540">
    <property type="entry name" value="P-loop containing nucleoside triphosphate hydrolases"/>
    <property type="match status" value="1"/>
</dbReference>
<evidence type="ECO:0000313" key="2">
    <source>
        <dbReference type="Proteomes" id="UP001054945"/>
    </source>
</evidence>
<dbReference type="InterPro" id="IPR027417">
    <property type="entry name" value="P-loop_NTPase"/>
</dbReference>
<accession>A0AAV4S2H5</accession>
<dbReference type="PANTHER" id="PTHR14074:SF16">
    <property type="entry name" value="ANTIVIRAL INNATE IMMUNE RESPONSE RECEPTOR RIG-I"/>
    <property type="match status" value="1"/>
</dbReference>
<dbReference type="InterPro" id="IPR051363">
    <property type="entry name" value="RLR_Helicase"/>
</dbReference>
<proteinExistence type="predicted"/>
<dbReference type="Proteomes" id="UP001054945">
    <property type="component" value="Unassembled WGS sequence"/>
</dbReference>
<sequence length="82" mass="9582">MTAEIFRIIVDHAFIPLKRIQLLIIDECHHAQDEHPYLKALKCFGTLRPKEMPRIFGLSASLLNGKCEPSLLDKRLKNWRSR</sequence>